<gene>
    <name evidence="10" type="ORF">KME07_22940</name>
</gene>
<dbReference type="PANTHER" id="PTHR24363">
    <property type="entry name" value="SERINE/THREONINE PROTEIN KINASE"/>
    <property type="match status" value="1"/>
</dbReference>
<evidence type="ECO:0000256" key="6">
    <source>
        <dbReference type="ARBA" id="ARBA00022840"/>
    </source>
</evidence>
<dbReference type="EMBL" id="JAHHHV010000087">
    <property type="protein sequence ID" value="MBW4468294.1"/>
    <property type="molecule type" value="Genomic_DNA"/>
</dbReference>
<dbReference type="Pfam" id="PF14516">
    <property type="entry name" value="AAA_35"/>
    <property type="match status" value="1"/>
</dbReference>
<keyword evidence="3" id="KW-0808">Transferase</keyword>
<dbReference type="SMART" id="SM00220">
    <property type="entry name" value="S_TKc"/>
    <property type="match status" value="1"/>
</dbReference>
<dbReference type="SUPFAM" id="SSF56112">
    <property type="entry name" value="Protein kinase-like (PK-like)"/>
    <property type="match status" value="1"/>
</dbReference>
<organism evidence="10 11">
    <name type="scientific">Pegethrix bostrychoides GSE-TBD4-15B</name>
    <dbReference type="NCBI Taxonomy" id="2839662"/>
    <lineage>
        <taxon>Bacteria</taxon>
        <taxon>Bacillati</taxon>
        <taxon>Cyanobacteriota</taxon>
        <taxon>Cyanophyceae</taxon>
        <taxon>Oculatellales</taxon>
        <taxon>Oculatellaceae</taxon>
        <taxon>Pegethrix</taxon>
    </lineage>
</organism>
<dbReference type="SUPFAM" id="SSF48452">
    <property type="entry name" value="TPR-like"/>
    <property type="match status" value="1"/>
</dbReference>
<evidence type="ECO:0000313" key="11">
    <source>
        <dbReference type="Proteomes" id="UP000707356"/>
    </source>
</evidence>
<dbReference type="Gene3D" id="3.40.50.300">
    <property type="entry name" value="P-loop containing nucleotide triphosphate hydrolases"/>
    <property type="match status" value="1"/>
</dbReference>
<evidence type="ECO:0000256" key="7">
    <source>
        <dbReference type="ARBA" id="ARBA00047899"/>
    </source>
</evidence>
<dbReference type="Proteomes" id="UP000707356">
    <property type="component" value="Unassembled WGS sequence"/>
</dbReference>
<dbReference type="InterPro" id="IPR027417">
    <property type="entry name" value="P-loop_NTPase"/>
</dbReference>
<evidence type="ECO:0000259" key="9">
    <source>
        <dbReference type="PROSITE" id="PS50011"/>
    </source>
</evidence>
<evidence type="ECO:0000313" key="10">
    <source>
        <dbReference type="EMBL" id="MBW4468294.1"/>
    </source>
</evidence>
<dbReference type="EC" id="2.7.11.1" evidence="1"/>
<dbReference type="GO" id="GO:0005524">
    <property type="term" value="F:ATP binding"/>
    <property type="evidence" value="ECO:0007669"/>
    <property type="project" value="UniProtKB-KW"/>
</dbReference>
<comment type="catalytic activity">
    <reaction evidence="7">
        <text>L-threonyl-[protein] + ATP = O-phospho-L-threonyl-[protein] + ADP + H(+)</text>
        <dbReference type="Rhea" id="RHEA:46608"/>
        <dbReference type="Rhea" id="RHEA-COMP:11060"/>
        <dbReference type="Rhea" id="RHEA-COMP:11605"/>
        <dbReference type="ChEBI" id="CHEBI:15378"/>
        <dbReference type="ChEBI" id="CHEBI:30013"/>
        <dbReference type="ChEBI" id="CHEBI:30616"/>
        <dbReference type="ChEBI" id="CHEBI:61977"/>
        <dbReference type="ChEBI" id="CHEBI:456216"/>
        <dbReference type="EC" id="2.7.11.1"/>
    </reaction>
</comment>
<name>A0A951PGQ4_9CYAN</name>
<evidence type="ECO:0000256" key="5">
    <source>
        <dbReference type="ARBA" id="ARBA00022777"/>
    </source>
</evidence>
<dbReference type="AlphaFoldDB" id="A0A951PGQ4"/>
<accession>A0A951PGQ4</accession>
<keyword evidence="5" id="KW-0418">Kinase</keyword>
<dbReference type="InterPro" id="IPR011990">
    <property type="entry name" value="TPR-like_helical_dom_sf"/>
</dbReference>
<keyword evidence="4" id="KW-0547">Nucleotide-binding</keyword>
<reference evidence="10" key="1">
    <citation type="submission" date="2021-05" db="EMBL/GenBank/DDBJ databases">
        <authorList>
            <person name="Pietrasiak N."/>
            <person name="Ward R."/>
            <person name="Stajich J.E."/>
            <person name="Kurbessoian T."/>
        </authorList>
    </citation>
    <scope>NUCLEOTIDE SEQUENCE</scope>
    <source>
        <strain evidence="10">GSE-TBD4-15B</strain>
    </source>
</reference>
<evidence type="ECO:0000256" key="2">
    <source>
        <dbReference type="ARBA" id="ARBA00022527"/>
    </source>
</evidence>
<comment type="caution">
    <text evidence="10">The sequence shown here is derived from an EMBL/GenBank/DDBJ whole genome shotgun (WGS) entry which is preliminary data.</text>
</comment>
<dbReference type="Gene3D" id="1.10.510.10">
    <property type="entry name" value="Transferase(Phosphotransferase) domain 1"/>
    <property type="match status" value="1"/>
</dbReference>
<proteinExistence type="predicted"/>
<dbReference type="SUPFAM" id="SSF52540">
    <property type="entry name" value="P-loop containing nucleoside triphosphate hydrolases"/>
    <property type="match status" value="1"/>
</dbReference>
<keyword evidence="6" id="KW-0067">ATP-binding</keyword>
<protein>
    <recommendedName>
        <fullName evidence="1">non-specific serine/threonine protein kinase</fullName>
        <ecNumber evidence="1">2.7.11.1</ecNumber>
    </recommendedName>
</protein>
<dbReference type="InterPro" id="IPR000719">
    <property type="entry name" value="Prot_kinase_dom"/>
</dbReference>
<keyword evidence="2" id="KW-0723">Serine/threonine-protein kinase</keyword>
<dbReference type="GO" id="GO:0004674">
    <property type="term" value="F:protein serine/threonine kinase activity"/>
    <property type="evidence" value="ECO:0007669"/>
    <property type="project" value="UniProtKB-KW"/>
</dbReference>
<comment type="catalytic activity">
    <reaction evidence="8">
        <text>L-seryl-[protein] + ATP = O-phospho-L-seryl-[protein] + ADP + H(+)</text>
        <dbReference type="Rhea" id="RHEA:17989"/>
        <dbReference type="Rhea" id="RHEA-COMP:9863"/>
        <dbReference type="Rhea" id="RHEA-COMP:11604"/>
        <dbReference type="ChEBI" id="CHEBI:15378"/>
        <dbReference type="ChEBI" id="CHEBI:29999"/>
        <dbReference type="ChEBI" id="CHEBI:30616"/>
        <dbReference type="ChEBI" id="CHEBI:83421"/>
        <dbReference type="ChEBI" id="CHEBI:456216"/>
        <dbReference type="EC" id="2.7.11.1"/>
    </reaction>
</comment>
<dbReference type="Gene3D" id="1.25.40.10">
    <property type="entry name" value="Tetratricopeptide repeat domain"/>
    <property type="match status" value="1"/>
</dbReference>
<dbReference type="InterPro" id="IPR011009">
    <property type="entry name" value="Kinase-like_dom_sf"/>
</dbReference>
<reference evidence="10" key="2">
    <citation type="journal article" date="2022" name="Microbiol. Resour. Announc.">
        <title>Metagenome Sequencing to Explore Phylogenomics of Terrestrial Cyanobacteria.</title>
        <authorList>
            <person name="Ward R.D."/>
            <person name="Stajich J.E."/>
            <person name="Johansen J.R."/>
            <person name="Huntemann M."/>
            <person name="Clum A."/>
            <person name="Foster B."/>
            <person name="Foster B."/>
            <person name="Roux S."/>
            <person name="Palaniappan K."/>
            <person name="Varghese N."/>
            <person name="Mukherjee S."/>
            <person name="Reddy T.B.K."/>
            <person name="Daum C."/>
            <person name="Copeland A."/>
            <person name="Chen I.A."/>
            <person name="Ivanova N.N."/>
            <person name="Kyrpides N.C."/>
            <person name="Shapiro N."/>
            <person name="Eloe-Fadrosh E.A."/>
            <person name="Pietrasiak N."/>
        </authorList>
    </citation>
    <scope>NUCLEOTIDE SEQUENCE</scope>
    <source>
        <strain evidence="10">GSE-TBD4-15B</strain>
    </source>
</reference>
<evidence type="ECO:0000256" key="3">
    <source>
        <dbReference type="ARBA" id="ARBA00022679"/>
    </source>
</evidence>
<dbReference type="PROSITE" id="PS50011">
    <property type="entry name" value="PROTEIN_KINASE_DOM"/>
    <property type="match status" value="1"/>
</dbReference>
<dbReference type="PANTHER" id="PTHR24363:SF0">
    <property type="entry name" value="SERINE_THREONINE KINASE LIKE DOMAIN CONTAINING 1"/>
    <property type="match status" value="1"/>
</dbReference>
<sequence length="1227" mass="136986">MLQTYEYRVGATLPLDAPSYVVRQADTDLYQALKAGEFCYVLNSRQMGKSSLEVRIRKRLESEGYACALVDLTQIGTQQVSANQWYATLAHQLASSFDLDCDLADWWQERQILTPLARLGNFIETILLVQLQQPILIVIDEIDSVLSLDFPTDDFFAFIRACYNQRPENAAYERLTFVLIGVATPSDLIADKERTPFNLGRAIELHGFELAEAQPLIAGLSASAVEPQVALAEILRWTGGQPFLTQKLCRLLSHQSASSLPIPAGQEEAAVATLVESQILTNWEAQDNPDHLKTIARRICEKDRAGRLLQLYGQVLQGEQSELTGESLGEQSKEYIGGSLDKSLDRSLGELLADDSREQNELRLSGLVVKRNGRLRVFNAIYRAVFNEDWVRASLAAICPYSEALNAWTASGYKDESRLLRGRALLDALVWVEGKALSEPEQQFLSQSQSMAERLTRETSELLSQQAKSEVEKILLRFAPELAQVAVHPAAVVQEIQSWAGSQPALTEQLCQLVISESESRILAGEEAGWVAHLVQTRLIQYWETQISAEALRVLRDRLILDEKYPEILRFYAKILRHEAIADDSAELRTLINLGLVENQGGTLQVANRIYASVFNQSWIEQALETANERPVIRQRYEVIKKLGESELTQTYLVKDRDLPGQNQYMIRKITLRDAETAPAISNRFKQLEKLNGHGQIPRLLASFTEAEAFYVVQDYVNGTDLSVDIGPSQLWNEPRVIDLLREILEILEFVHRQNLAHLDLQPARIKRQPDGRLMLIDFGILAAANSGSGLSGSGMIDYAPPADLERSEFSQDLYAVGMIGIQALTGLHPNYLTLDRKTGEIIWRFATSDRPLVPVSAGLSRILTRLVRHQSDHRYLNANEALADLRMLQPTPDPGWLTNRRLIVGGLTSLLALGGLGLWSYSQNLQSQQVNACNKPIAAAESDVALVVAANRVLEACSALIARQPQAEALKNRGQASLLLWKHESADAKKLLERATDDFQTASKLQGNDPQALFYLGLAQALKADPAHAETYRQAIKLYLDQNTALTSADSPLLAELLAFLMRQPLSQASYEQGEALFERARKLNPTSINLIYNHGSFNARAGNYREAIQILKQDEAAPPPNERFWLSQGFAFLLLGRDGYPEALDALKQVLALQPAEPLALAYKPQIEACLLANRRIRTDCKLNLTPADLSGRFQTLFSLLPLYNCRQYPVLTLNATPERQPLCQ</sequence>
<evidence type="ECO:0000256" key="1">
    <source>
        <dbReference type="ARBA" id="ARBA00012513"/>
    </source>
</evidence>
<dbReference type="Pfam" id="PF00069">
    <property type="entry name" value="Pkinase"/>
    <property type="match status" value="1"/>
</dbReference>
<feature type="domain" description="Protein kinase" evidence="9">
    <location>
        <begin position="637"/>
        <end position="889"/>
    </location>
</feature>
<evidence type="ECO:0000256" key="4">
    <source>
        <dbReference type="ARBA" id="ARBA00022741"/>
    </source>
</evidence>
<evidence type="ECO:0000256" key="8">
    <source>
        <dbReference type="ARBA" id="ARBA00048679"/>
    </source>
</evidence>